<organism evidence="2 3">
    <name type="scientific">Mariniphaga sediminis</name>
    <dbReference type="NCBI Taxonomy" id="1628158"/>
    <lineage>
        <taxon>Bacteria</taxon>
        <taxon>Pseudomonadati</taxon>
        <taxon>Bacteroidota</taxon>
        <taxon>Bacteroidia</taxon>
        <taxon>Marinilabiliales</taxon>
        <taxon>Prolixibacteraceae</taxon>
        <taxon>Mariniphaga</taxon>
    </lineage>
</organism>
<dbReference type="Gene3D" id="2.60.40.4070">
    <property type="match status" value="1"/>
</dbReference>
<comment type="caution">
    <text evidence="2">The sequence shown here is derived from an EMBL/GenBank/DDBJ whole genome shotgun (WGS) entry which is preliminary data.</text>
</comment>
<dbReference type="Gene3D" id="2.60.40.10">
    <property type="entry name" value="Immunoglobulins"/>
    <property type="match status" value="2"/>
</dbReference>
<reference evidence="2 3" key="1">
    <citation type="journal article" date="2015" name="Int. J. Syst. Evol. Microbiol.">
        <title>Mariniphaga sediminis sp. nov., isolated from coastal sediment.</title>
        <authorList>
            <person name="Wang F.Q."/>
            <person name="Shen Q.Y."/>
            <person name="Chen G.J."/>
            <person name="Du Z.J."/>
        </authorList>
    </citation>
    <scope>NUCLEOTIDE SEQUENCE [LARGE SCALE GENOMIC DNA]</scope>
    <source>
        <strain evidence="2 3">SY21</strain>
    </source>
</reference>
<dbReference type="PROSITE" id="PS50022">
    <property type="entry name" value="FA58C_3"/>
    <property type="match status" value="3"/>
</dbReference>
<evidence type="ECO:0000313" key="2">
    <source>
        <dbReference type="EMBL" id="RIH62719.1"/>
    </source>
</evidence>
<feature type="domain" description="F5/8 type C" evidence="1">
    <location>
        <begin position="310"/>
        <end position="457"/>
    </location>
</feature>
<dbReference type="InterPro" id="IPR008979">
    <property type="entry name" value="Galactose-bd-like_sf"/>
</dbReference>
<keyword evidence="3" id="KW-1185">Reference proteome</keyword>
<dbReference type="Pfam" id="PF00754">
    <property type="entry name" value="F5_F8_type_C"/>
    <property type="match status" value="3"/>
</dbReference>
<feature type="non-terminal residue" evidence="2">
    <location>
        <position position="1"/>
    </location>
</feature>
<dbReference type="SUPFAM" id="SSF49785">
    <property type="entry name" value="Galactose-binding domain-like"/>
    <property type="match status" value="3"/>
</dbReference>
<sequence length="799" mass="87276">VAINTDLSWTADSSAVSHDVYFGASNPPAFVRNQAGTSYAPGILSNSTTYYWRIDEKNTSGTTEGVVWSFTTESGSGGAISNLALFKPVTYSSQENDSSRAASNVVDSIDNDGALRWSASPMPQWVEVDLGQDYLLSKTELVCYLDRAYQFNVEVKADGDSTYTQVVDRLSNMQPGSAANPITDTFDEAIGRYVRLTVTGAAVYTGTWASILEFRVFGRDNPYPGQAANPSPSNDSTGVAINTDLSWTADSSAVSHDVYFGASNPPAFVRNQAGTSYAPGILSNSTTYYWRIDEKNAAGTTEGVVWSFTTESGSGGAISNLALFKPVTYSSQENDSSRAASNVVDSIDNDGALRWSASPMPQWVEVDLGQDYLLSKTELVCYLDRAYQFNVEVKADGDSTYTQVVDRLSNMQPGSAANPITDTFDEAIGRYVRLTVTGAAVYTGTWASILEFRVFGRDNPYPGQAANPSPSNDSTGVAINTDLSWTADSSAVSHDVYFGTSNPPAFVQNQAGTSYAPGILSNSTTYYWRIDEKNAAGTTEGTLWHFTTADSSEVTNLALYKTVTFSDEATGNEASYVVDGIADNSALRWSASPMPQWVEVDLGKDYLLSKTELVCHLDRAYQFKVEVKTDGDTTYTQVVDRLDNTQPGTFANPITDTFSEVTGRYVRLTVTDAAVYEGDWCSILEFRVFGRDELKSISISLGTGEIIHSNFTVKNYPNPFDEFTHIQFDIPEEGHVVVKIYNINGRELAEIANSTYQPGSYTIVWNARDYKGNEVPSGLFFYKIQFNDKIKTGKMVLVE</sequence>
<dbReference type="EMBL" id="QWET01000050">
    <property type="protein sequence ID" value="RIH62719.1"/>
    <property type="molecule type" value="Genomic_DNA"/>
</dbReference>
<proteinExistence type="predicted"/>
<evidence type="ECO:0000313" key="3">
    <source>
        <dbReference type="Proteomes" id="UP000266441"/>
    </source>
</evidence>
<dbReference type="NCBIfam" id="TIGR04183">
    <property type="entry name" value="Por_Secre_tail"/>
    <property type="match status" value="1"/>
</dbReference>
<dbReference type="InterPro" id="IPR026444">
    <property type="entry name" value="Secre_tail"/>
</dbReference>
<accession>A0A399CRU6</accession>
<dbReference type="InterPro" id="IPR013783">
    <property type="entry name" value="Ig-like_fold"/>
</dbReference>
<gene>
    <name evidence="2" type="ORF">D1164_23465</name>
</gene>
<name>A0A399CRU6_9BACT</name>
<dbReference type="InterPro" id="IPR000421">
    <property type="entry name" value="FA58C"/>
</dbReference>
<dbReference type="Gene3D" id="2.60.120.260">
    <property type="entry name" value="Galactose-binding domain-like"/>
    <property type="match status" value="3"/>
</dbReference>
<dbReference type="OrthoDB" id="1062769at2"/>
<protein>
    <submittedName>
        <fullName evidence="2">T9SS C-terminal target domain-containing protein</fullName>
    </submittedName>
</protein>
<dbReference type="AlphaFoldDB" id="A0A399CRU6"/>
<feature type="domain" description="F5/8 type C" evidence="1">
    <location>
        <begin position="547"/>
        <end position="691"/>
    </location>
</feature>
<feature type="domain" description="F5/8 type C" evidence="1">
    <location>
        <begin position="72"/>
        <end position="219"/>
    </location>
</feature>
<dbReference type="RefSeq" id="WP_119352338.1">
    <property type="nucleotide sequence ID" value="NZ_QWET01000050.1"/>
</dbReference>
<dbReference type="Proteomes" id="UP000266441">
    <property type="component" value="Unassembled WGS sequence"/>
</dbReference>
<evidence type="ECO:0000259" key="1">
    <source>
        <dbReference type="PROSITE" id="PS50022"/>
    </source>
</evidence>